<dbReference type="Proteomes" id="UP000269998">
    <property type="component" value="Chromosome"/>
</dbReference>
<dbReference type="GO" id="GO:0005829">
    <property type="term" value="C:cytosol"/>
    <property type="evidence" value="ECO:0007669"/>
    <property type="project" value="TreeGrafter"/>
</dbReference>
<gene>
    <name evidence="1" type="ORF">MB901379_00087</name>
</gene>
<dbReference type="InterPro" id="IPR023198">
    <property type="entry name" value="PGP-like_dom2"/>
</dbReference>
<dbReference type="PANTHER" id="PTHR43434">
    <property type="entry name" value="PHOSPHOGLYCOLATE PHOSPHATASE"/>
    <property type="match status" value="1"/>
</dbReference>
<dbReference type="Gene3D" id="1.10.150.240">
    <property type="entry name" value="Putative phosphatase, domain 2"/>
    <property type="match status" value="1"/>
</dbReference>
<dbReference type="SUPFAM" id="SSF56784">
    <property type="entry name" value="HAD-like"/>
    <property type="match status" value="1"/>
</dbReference>
<protein>
    <submittedName>
        <fullName evidence="1">Phosphoglycolate phosphatase</fullName>
    </submittedName>
</protein>
<organism evidence="1 2">
    <name type="scientific">Mycobacterium basiliense</name>
    <dbReference type="NCBI Taxonomy" id="2094119"/>
    <lineage>
        <taxon>Bacteria</taxon>
        <taxon>Bacillati</taxon>
        <taxon>Actinomycetota</taxon>
        <taxon>Actinomycetes</taxon>
        <taxon>Mycobacteriales</taxon>
        <taxon>Mycobacteriaceae</taxon>
        <taxon>Mycobacterium</taxon>
    </lineage>
</organism>
<dbReference type="RefSeq" id="WP_158014808.1">
    <property type="nucleotide sequence ID" value="NZ_CBCSKE010000019.1"/>
</dbReference>
<dbReference type="Pfam" id="PF13419">
    <property type="entry name" value="HAD_2"/>
    <property type="match status" value="1"/>
</dbReference>
<dbReference type="InterPro" id="IPR050155">
    <property type="entry name" value="HAD-like_hydrolase_sf"/>
</dbReference>
<dbReference type="InterPro" id="IPR036412">
    <property type="entry name" value="HAD-like_sf"/>
</dbReference>
<dbReference type="EMBL" id="LR130759">
    <property type="protein sequence ID" value="VDM86568.1"/>
    <property type="molecule type" value="Genomic_DNA"/>
</dbReference>
<dbReference type="AlphaFoldDB" id="A0A3S4FMK0"/>
<dbReference type="GO" id="GO:0008967">
    <property type="term" value="F:phosphoglycolate phosphatase activity"/>
    <property type="evidence" value="ECO:0007669"/>
    <property type="project" value="TreeGrafter"/>
</dbReference>
<dbReference type="SFLD" id="SFLDG01129">
    <property type="entry name" value="C1.5:_HAD__Beta-PGM__Phosphata"/>
    <property type="match status" value="1"/>
</dbReference>
<name>A0A3S4FMK0_9MYCO</name>
<proteinExistence type="predicted"/>
<keyword evidence="2" id="KW-1185">Reference proteome</keyword>
<dbReference type="Gene3D" id="3.40.50.1000">
    <property type="entry name" value="HAD superfamily/HAD-like"/>
    <property type="match status" value="1"/>
</dbReference>
<dbReference type="GO" id="GO:0006281">
    <property type="term" value="P:DNA repair"/>
    <property type="evidence" value="ECO:0007669"/>
    <property type="project" value="TreeGrafter"/>
</dbReference>
<sequence length="238" mass="26039">MSATNGGLYLVWDWNGTLFDDRSLLFQSIAATLQQWGYGEPSSAEIVAKFTRPLRALFERLIGGKLSSQDWGRLERDFHNIYQGELSRGALVPDVHQALVRGRAQAQGQALLSQWPHGDLLEIIRRHRLTGFFDEVWGRSEDCQNKEDRIGDLLHRNRLSPDRVVLIGDTQDDIAAATAAGIGSVLVVGASLARLDPSDVAAMAVPVAHSPAEAVELALHLAGRRGRVPTAGTDETRS</sequence>
<dbReference type="KEGG" id="mbai:MB901379_00087"/>
<dbReference type="SFLD" id="SFLDS00003">
    <property type="entry name" value="Haloacid_Dehalogenase"/>
    <property type="match status" value="1"/>
</dbReference>
<dbReference type="InterPro" id="IPR041492">
    <property type="entry name" value="HAD_2"/>
</dbReference>
<accession>A0A3S4FMK0</accession>
<evidence type="ECO:0000313" key="1">
    <source>
        <dbReference type="EMBL" id="VDM86568.1"/>
    </source>
</evidence>
<reference evidence="2" key="1">
    <citation type="submission" date="2018-02" db="EMBL/GenBank/DDBJ databases">
        <authorList>
            <person name="Seth-Smith MB H."/>
            <person name="Seth-Smith H."/>
        </authorList>
    </citation>
    <scope>NUCLEOTIDE SEQUENCE [LARGE SCALE GENOMIC DNA]</scope>
</reference>
<dbReference type="OrthoDB" id="4307245at2"/>
<dbReference type="PANTHER" id="PTHR43434:SF1">
    <property type="entry name" value="PHOSPHOGLYCOLATE PHOSPHATASE"/>
    <property type="match status" value="1"/>
</dbReference>
<evidence type="ECO:0000313" key="2">
    <source>
        <dbReference type="Proteomes" id="UP000269998"/>
    </source>
</evidence>
<dbReference type="InterPro" id="IPR023214">
    <property type="entry name" value="HAD_sf"/>
</dbReference>